<organism evidence="1">
    <name type="scientific">Ligilactobacillus agilis</name>
    <dbReference type="NCBI Taxonomy" id="1601"/>
    <lineage>
        <taxon>Bacteria</taxon>
        <taxon>Bacillati</taxon>
        <taxon>Bacillota</taxon>
        <taxon>Bacilli</taxon>
        <taxon>Lactobacillales</taxon>
        <taxon>Lactobacillaceae</taxon>
        <taxon>Ligilactobacillus</taxon>
    </lineage>
</organism>
<dbReference type="EMBL" id="BLAM01000191">
    <property type="protein sequence ID" value="GET06927.1"/>
    <property type="molecule type" value="Genomic_DNA"/>
</dbReference>
<comment type="caution">
    <text evidence="1">The sequence shown here is derived from an EMBL/GenBank/DDBJ whole genome shotgun (WGS) entry which is preliminary data.</text>
</comment>
<protein>
    <submittedName>
        <fullName evidence="1">Uncharacterized protein</fullName>
    </submittedName>
</protein>
<dbReference type="Proteomes" id="UP000494265">
    <property type="component" value="Unassembled WGS sequence"/>
</dbReference>
<name>A0A6F9XP05_9LACO</name>
<gene>
    <name evidence="1" type="ORF">SY212_19570</name>
</gene>
<proteinExistence type="predicted"/>
<dbReference type="AlphaFoldDB" id="A0A6F9XP05"/>
<evidence type="ECO:0000313" key="1">
    <source>
        <dbReference type="EMBL" id="GET06927.1"/>
    </source>
</evidence>
<accession>A0A6F9XP05</accession>
<dbReference type="RefSeq" id="WP_172585120.1">
    <property type="nucleotide sequence ID" value="NZ_BLAM01000191.1"/>
</dbReference>
<sequence>MNNEITTVPNNLREEQVKYETWLATSRKPVTTTQYDRETGKITVVSGFIGYVDGTAVDFDENREHLLRRLYKNYGVTHNTKNPYKATHIGE</sequence>
<reference evidence="1" key="1">
    <citation type="submission" date="2019-10" db="EMBL/GenBank/DDBJ databases">
        <title>Lactobacillus agilis SY212 Whole Genome Sequencing Project.</title>
        <authorList>
            <person name="Suzuki S."/>
            <person name="Endo A."/>
            <person name="Maeno S."/>
            <person name="Shiwa Y."/>
            <person name="Matsutani M."/>
            <person name="Kajikawa A."/>
        </authorList>
    </citation>
    <scope>NUCLEOTIDE SEQUENCE</scope>
    <source>
        <strain evidence="1">SY212</strain>
    </source>
</reference>